<dbReference type="PROSITE" id="PS50112">
    <property type="entry name" value="PAS"/>
    <property type="match status" value="1"/>
</dbReference>
<dbReference type="PROSITE" id="PS50109">
    <property type="entry name" value="HIS_KIN"/>
    <property type="match status" value="1"/>
</dbReference>
<dbReference type="AlphaFoldDB" id="A0A974BJG3"/>
<dbReference type="InterPro" id="IPR003018">
    <property type="entry name" value="GAF"/>
</dbReference>
<comment type="caution">
    <text evidence="11">The sequence shown here is derived from an EMBL/GenBank/DDBJ whole genome shotgun (WGS) entry which is preliminary data.</text>
</comment>
<keyword evidence="4" id="KW-0808">Transferase</keyword>
<dbReference type="InterPro" id="IPR004358">
    <property type="entry name" value="Sig_transdc_His_kin-like_C"/>
</dbReference>
<evidence type="ECO:0000259" key="10">
    <source>
        <dbReference type="PROSITE" id="PS50112"/>
    </source>
</evidence>
<dbReference type="PANTHER" id="PTHR43065:SF10">
    <property type="entry name" value="PEROXIDE STRESS-ACTIVATED HISTIDINE KINASE MAK3"/>
    <property type="match status" value="1"/>
</dbReference>
<evidence type="ECO:0000256" key="2">
    <source>
        <dbReference type="ARBA" id="ARBA00012438"/>
    </source>
</evidence>
<dbReference type="InterPro" id="IPR029016">
    <property type="entry name" value="GAF-like_dom_sf"/>
</dbReference>
<evidence type="ECO:0000259" key="9">
    <source>
        <dbReference type="PROSITE" id="PS50109"/>
    </source>
</evidence>
<dbReference type="Proteomes" id="UP000611629">
    <property type="component" value="Unassembled WGS sequence"/>
</dbReference>
<gene>
    <name evidence="11" type="ORF">HZF24_07530</name>
</gene>
<evidence type="ECO:0000313" key="12">
    <source>
        <dbReference type="Proteomes" id="UP000611629"/>
    </source>
</evidence>
<sequence>MIENYRSDLYLLSDTFNLISKAKDFQVTADIIFNFIKKFIKFDMAVIYKINEKEHTLEIVSCLGTDTEKLRRRMPFKIGEGAVGLVAKNKKPILINDALESNEVKVRQYYNEDPIIRSFLAVPLVVGDKTIGILSVSSSKINQYDDYEVQVINIIASQAAVLLELNNNITETKKFSNKILDNVNSGIMVIDDINKITIFNKSAEIITGYRTDELLGKNISVLKLELENEENTWKFLKNQKTFFEEPGYLVKKDDNVLRIRFSTSFMYNDDNSVKSCICIFRDNTEIEKLQKQIFMADKLAALGRLTAGLVHEIRNPLLPIRNASEYLLSKYGGKENNIELTNLLNIIREESNRLNRVIDQLVNMSKDSYYSIGSCCLDEIIDEVLTLLKFTINKNKIRLNLEYNVRKIELPCNKDNLKQVFINLLLNAIDALKLKDDKDERIIEISIQKKSNCVLIDIMDNGIGISEKDINLIFDPFYTTKECGTGIGLSIVFNIIKKSGGDIFIDSNINKGTTVSLMLPTIQEREEHYGD</sequence>
<dbReference type="InterPro" id="IPR036097">
    <property type="entry name" value="HisK_dim/P_sf"/>
</dbReference>
<protein>
    <recommendedName>
        <fullName evidence="2">histidine kinase</fullName>
        <ecNumber evidence="2">2.7.13.3</ecNumber>
    </recommendedName>
</protein>
<dbReference type="InterPro" id="IPR000014">
    <property type="entry name" value="PAS"/>
</dbReference>
<dbReference type="InterPro" id="IPR035965">
    <property type="entry name" value="PAS-like_dom_sf"/>
</dbReference>
<evidence type="ECO:0000256" key="1">
    <source>
        <dbReference type="ARBA" id="ARBA00000085"/>
    </source>
</evidence>
<dbReference type="InterPro" id="IPR003661">
    <property type="entry name" value="HisK_dim/P_dom"/>
</dbReference>
<dbReference type="SUPFAM" id="SSF55785">
    <property type="entry name" value="PYP-like sensor domain (PAS domain)"/>
    <property type="match status" value="1"/>
</dbReference>
<dbReference type="RefSeq" id="WP_179237680.1">
    <property type="nucleotide sequence ID" value="NZ_JACBNQ010000005.1"/>
</dbReference>
<dbReference type="InterPro" id="IPR003594">
    <property type="entry name" value="HATPase_dom"/>
</dbReference>
<keyword evidence="6" id="KW-0418">Kinase</keyword>
<keyword evidence="5" id="KW-0547">Nucleotide-binding</keyword>
<dbReference type="CDD" id="cd00082">
    <property type="entry name" value="HisKA"/>
    <property type="match status" value="1"/>
</dbReference>
<dbReference type="SUPFAM" id="SSF47384">
    <property type="entry name" value="Homodimeric domain of signal transducing histidine kinase"/>
    <property type="match status" value="1"/>
</dbReference>
<dbReference type="SMART" id="SM00065">
    <property type="entry name" value="GAF"/>
    <property type="match status" value="1"/>
</dbReference>
<keyword evidence="7" id="KW-0067">ATP-binding</keyword>
<evidence type="ECO:0000313" key="11">
    <source>
        <dbReference type="EMBL" id="NYB73991.1"/>
    </source>
</evidence>
<feature type="domain" description="PAS" evidence="10">
    <location>
        <begin position="172"/>
        <end position="224"/>
    </location>
</feature>
<dbReference type="Gene3D" id="1.10.287.130">
    <property type="match status" value="1"/>
</dbReference>
<accession>A0A974BJG3</accession>
<dbReference type="Gene3D" id="3.30.450.40">
    <property type="match status" value="1"/>
</dbReference>
<dbReference type="SMART" id="SM00091">
    <property type="entry name" value="PAS"/>
    <property type="match status" value="1"/>
</dbReference>
<evidence type="ECO:0000256" key="4">
    <source>
        <dbReference type="ARBA" id="ARBA00022679"/>
    </source>
</evidence>
<dbReference type="NCBIfam" id="TIGR00229">
    <property type="entry name" value="sensory_box"/>
    <property type="match status" value="1"/>
</dbReference>
<dbReference type="Gene3D" id="3.30.565.10">
    <property type="entry name" value="Histidine kinase-like ATPase, C-terminal domain"/>
    <property type="match status" value="1"/>
</dbReference>
<dbReference type="Pfam" id="PF13426">
    <property type="entry name" value="PAS_9"/>
    <property type="match status" value="1"/>
</dbReference>
<evidence type="ECO:0000256" key="3">
    <source>
        <dbReference type="ARBA" id="ARBA00022553"/>
    </source>
</evidence>
<dbReference type="EC" id="2.7.13.3" evidence="2"/>
<evidence type="ECO:0000256" key="5">
    <source>
        <dbReference type="ARBA" id="ARBA00022741"/>
    </source>
</evidence>
<keyword evidence="3" id="KW-0597">Phosphoprotein</keyword>
<dbReference type="EMBL" id="JACBNQ010000005">
    <property type="protein sequence ID" value="NYB73991.1"/>
    <property type="molecule type" value="Genomic_DNA"/>
</dbReference>
<evidence type="ECO:0000256" key="7">
    <source>
        <dbReference type="ARBA" id="ARBA00022840"/>
    </source>
</evidence>
<dbReference type="PRINTS" id="PR00344">
    <property type="entry name" value="BCTRLSENSOR"/>
</dbReference>
<comment type="catalytic activity">
    <reaction evidence="1">
        <text>ATP + protein L-histidine = ADP + protein N-phospho-L-histidine.</text>
        <dbReference type="EC" id="2.7.13.3"/>
    </reaction>
</comment>
<proteinExistence type="predicted"/>
<dbReference type="Pfam" id="PF02518">
    <property type="entry name" value="HATPase_c"/>
    <property type="match status" value="1"/>
</dbReference>
<evidence type="ECO:0000256" key="6">
    <source>
        <dbReference type="ARBA" id="ARBA00022777"/>
    </source>
</evidence>
<dbReference type="Pfam" id="PF00512">
    <property type="entry name" value="HisKA"/>
    <property type="match status" value="1"/>
</dbReference>
<organism evidence="11 12">
    <name type="scientific">Sedimentibacter hydroxybenzoicus DSM 7310</name>
    <dbReference type="NCBI Taxonomy" id="1123245"/>
    <lineage>
        <taxon>Bacteria</taxon>
        <taxon>Bacillati</taxon>
        <taxon>Bacillota</taxon>
        <taxon>Tissierellia</taxon>
        <taxon>Sedimentibacter</taxon>
    </lineage>
</organism>
<dbReference type="SMART" id="SM00387">
    <property type="entry name" value="HATPase_c"/>
    <property type="match status" value="1"/>
</dbReference>
<dbReference type="CDD" id="cd00075">
    <property type="entry name" value="HATPase"/>
    <property type="match status" value="1"/>
</dbReference>
<dbReference type="PANTHER" id="PTHR43065">
    <property type="entry name" value="SENSOR HISTIDINE KINASE"/>
    <property type="match status" value="1"/>
</dbReference>
<dbReference type="GO" id="GO:0000155">
    <property type="term" value="F:phosphorelay sensor kinase activity"/>
    <property type="evidence" value="ECO:0007669"/>
    <property type="project" value="InterPro"/>
</dbReference>
<dbReference type="InterPro" id="IPR036890">
    <property type="entry name" value="HATPase_C_sf"/>
</dbReference>
<dbReference type="CDD" id="cd00130">
    <property type="entry name" value="PAS"/>
    <property type="match status" value="1"/>
</dbReference>
<keyword evidence="12" id="KW-1185">Reference proteome</keyword>
<dbReference type="Pfam" id="PF13185">
    <property type="entry name" value="GAF_2"/>
    <property type="match status" value="1"/>
</dbReference>
<name>A0A974BJG3_SEDHY</name>
<dbReference type="SUPFAM" id="SSF55781">
    <property type="entry name" value="GAF domain-like"/>
    <property type="match status" value="1"/>
</dbReference>
<reference evidence="11" key="1">
    <citation type="submission" date="2020-07" db="EMBL/GenBank/DDBJ databases">
        <title>Genomic analysis of a strain of Sedimentibacter Hydroxybenzoicus DSM7310.</title>
        <authorList>
            <person name="Ma S."/>
        </authorList>
    </citation>
    <scope>NUCLEOTIDE SEQUENCE</scope>
    <source>
        <strain evidence="11">DSM 7310</strain>
    </source>
</reference>
<dbReference type="Gene3D" id="3.30.450.20">
    <property type="entry name" value="PAS domain"/>
    <property type="match status" value="1"/>
</dbReference>
<evidence type="ECO:0000256" key="8">
    <source>
        <dbReference type="ARBA" id="ARBA00023012"/>
    </source>
</evidence>
<dbReference type="GO" id="GO:0005524">
    <property type="term" value="F:ATP binding"/>
    <property type="evidence" value="ECO:0007669"/>
    <property type="project" value="UniProtKB-KW"/>
</dbReference>
<dbReference type="SUPFAM" id="SSF55874">
    <property type="entry name" value="ATPase domain of HSP90 chaperone/DNA topoisomerase II/histidine kinase"/>
    <property type="match status" value="1"/>
</dbReference>
<keyword evidence="8" id="KW-0902">Two-component regulatory system</keyword>
<dbReference type="SMART" id="SM00388">
    <property type="entry name" value="HisKA"/>
    <property type="match status" value="1"/>
</dbReference>
<dbReference type="InterPro" id="IPR005467">
    <property type="entry name" value="His_kinase_dom"/>
</dbReference>
<feature type="domain" description="Histidine kinase" evidence="9">
    <location>
        <begin position="308"/>
        <end position="523"/>
    </location>
</feature>